<protein>
    <submittedName>
        <fullName evidence="1">DUF2877 domain-containing protein</fullName>
    </submittedName>
</protein>
<organism evidence="1 2">
    <name type="scientific">Terrimesophilobacter mesophilus</name>
    <dbReference type="NCBI Taxonomy" id="433647"/>
    <lineage>
        <taxon>Bacteria</taxon>
        <taxon>Bacillati</taxon>
        <taxon>Actinomycetota</taxon>
        <taxon>Actinomycetes</taxon>
        <taxon>Micrococcales</taxon>
        <taxon>Microbacteriaceae</taxon>
        <taxon>Terrimesophilobacter</taxon>
    </lineage>
</organism>
<name>A0A4R8VA44_9MICO</name>
<dbReference type="AlphaFoldDB" id="A0A4R8VA44"/>
<sequence>MAMSARIPSPARLRVDGTMQASALLTPHRVVHVGQSALVLSALHPGQAPSRQVIVTRESAGLMPDGICLDEHDFPRVRDLALGILREGVPLDLTGWTEASVVVDRVDLRLDVVSLDAAGLLPLQHMLEDEDSDELSPSSSAYPIRRQAAHLAAEALGRPTAPTLLRSIVGAGPGTTPTGDDMIVGALAGLRALGLRAEWVSMGRRLRPLTSRTTSASRHYLHAAIEGRFGEHVHDLVAAIAGCEPAVSVIERASTWGASSGIDLLTGLTATVAASIQSRPNESAA</sequence>
<dbReference type="EMBL" id="SOFI01000003">
    <property type="protein sequence ID" value="TFB78950.1"/>
    <property type="molecule type" value="Genomic_DNA"/>
</dbReference>
<dbReference type="OrthoDB" id="5197778at2"/>
<gene>
    <name evidence="1" type="ORF">E3N84_02020</name>
</gene>
<keyword evidence="2" id="KW-1185">Reference proteome</keyword>
<comment type="caution">
    <text evidence="1">The sequence shown here is derived from an EMBL/GenBank/DDBJ whole genome shotgun (WGS) entry which is preliminary data.</text>
</comment>
<proteinExistence type="predicted"/>
<evidence type="ECO:0000313" key="1">
    <source>
        <dbReference type="EMBL" id="TFB78950.1"/>
    </source>
</evidence>
<accession>A0A4R8VA44</accession>
<dbReference type="Proteomes" id="UP000298488">
    <property type="component" value="Unassembled WGS sequence"/>
</dbReference>
<evidence type="ECO:0000313" key="2">
    <source>
        <dbReference type="Proteomes" id="UP000298488"/>
    </source>
</evidence>
<dbReference type="InterPro" id="IPR021530">
    <property type="entry name" value="AllH-like"/>
</dbReference>
<reference evidence="1 2" key="1">
    <citation type="submission" date="2019-03" db="EMBL/GenBank/DDBJ databases">
        <title>Genomics of glacier-inhabiting Cryobacterium strains.</title>
        <authorList>
            <person name="Liu Q."/>
            <person name="Xin Y.-H."/>
        </authorList>
    </citation>
    <scope>NUCLEOTIDE SEQUENCE [LARGE SCALE GENOMIC DNA]</scope>
    <source>
        <strain evidence="1 2">CGMCC 1.10440</strain>
    </source>
</reference>
<dbReference type="Pfam" id="PF11392">
    <property type="entry name" value="AllH"/>
    <property type="match status" value="1"/>
</dbReference>